<proteinExistence type="inferred from homology"/>
<dbReference type="CDD" id="cd00019">
    <property type="entry name" value="AP2Ec"/>
    <property type="match status" value="1"/>
</dbReference>
<dbReference type="InterPro" id="IPR001719">
    <property type="entry name" value="AP_endonuc_2"/>
</dbReference>
<comment type="caution">
    <text evidence="9">The sequence shown here is derived from an EMBL/GenBank/DDBJ whole genome shotgun (WGS) entry which is preliminary data.</text>
</comment>
<dbReference type="InterPro" id="IPR013022">
    <property type="entry name" value="Xyl_isomerase-like_TIM-brl"/>
</dbReference>
<organism evidence="9 10">
    <name type="scientific">Terriglobus aquaticus</name>
    <dbReference type="NCBI Taxonomy" id="940139"/>
    <lineage>
        <taxon>Bacteria</taxon>
        <taxon>Pseudomonadati</taxon>
        <taxon>Acidobacteriota</taxon>
        <taxon>Terriglobia</taxon>
        <taxon>Terriglobales</taxon>
        <taxon>Acidobacteriaceae</taxon>
        <taxon>Terriglobus</taxon>
    </lineage>
</organism>
<dbReference type="Pfam" id="PF01261">
    <property type="entry name" value="AP_endonuc_2"/>
    <property type="match status" value="1"/>
</dbReference>
<evidence type="ECO:0000256" key="1">
    <source>
        <dbReference type="ARBA" id="ARBA00005340"/>
    </source>
</evidence>
<feature type="binding site" evidence="7">
    <location>
        <position position="266"/>
    </location>
    <ligand>
        <name>Zn(2+)</name>
        <dbReference type="ChEBI" id="CHEBI:29105"/>
        <label>2</label>
    </ligand>
</feature>
<feature type="binding site" evidence="7">
    <location>
        <position position="221"/>
    </location>
    <ligand>
        <name>Zn(2+)</name>
        <dbReference type="ChEBI" id="CHEBI:29105"/>
        <label>2</label>
    </ligand>
</feature>
<evidence type="ECO:0000256" key="6">
    <source>
        <dbReference type="ARBA" id="ARBA00023204"/>
    </source>
</evidence>
<feature type="binding site" evidence="7">
    <location>
        <position position="236"/>
    </location>
    <ligand>
        <name>Zn(2+)</name>
        <dbReference type="ChEBI" id="CHEBI:29105"/>
        <label>3</label>
    </ligand>
</feature>
<dbReference type="RefSeq" id="WP_263411961.1">
    <property type="nucleotide sequence ID" value="NZ_BAABBH010000001.1"/>
</dbReference>
<feature type="domain" description="Xylose isomerase-like TIM barrel" evidence="8">
    <location>
        <begin position="22"/>
        <end position="277"/>
    </location>
</feature>
<feature type="binding site" evidence="7">
    <location>
        <position position="150"/>
    </location>
    <ligand>
        <name>Zn(2+)</name>
        <dbReference type="ChEBI" id="CHEBI:29105"/>
        <label>1</label>
    </ligand>
</feature>
<feature type="binding site" evidence="7">
    <location>
        <position position="150"/>
    </location>
    <ligand>
        <name>Zn(2+)</name>
        <dbReference type="ChEBI" id="CHEBI:29105"/>
        <label>2</label>
    </ligand>
</feature>
<keyword evidence="4 7" id="KW-0378">Hydrolase</keyword>
<feature type="binding site" evidence="7">
    <location>
        <position position="234"/>
    </location>
    <ligand>
        <name>Zn(2+)</name>
        <dbReference type="ChEBI" id="CHEBI:29105"/>
        <label>3</label>
    </ligand>
</feature>
<evidence type="ECO:0000313" key="9">
    <source>
        <dbReference type="EMBL" id="MFN2976567.1"/>
    </source>
</evidence>
<dbReference type="PANTHER" id="PTHR21445:SF0">
    <property type="entry name" value="APURINIC-APYRIMIDINIC ENDONUCLEASE"/>
    <property type="match status" value="1"/>
</dbReference>
<keyword evidence="10" id="KW-1185">Reference proteome</keyword>
<dbReference type="Gene3D" id="3.20.20.150">
    <property type="entry name" value="Divalent-metal-dependent TIM barrel enzymes"/>
    <property type="match status" value="1"/>
</dbReference>
<feature type="binding site" evidence="7">
    <location>
        <position position="71"/>
    </location>
    <ligand>
        <name>Zn(2+)</name>
        <dbReference type="ChEBI" id="CHEBI:29105"/>
        <label>1</label>
    </ligand>
</feature>
<feature type="binding site" evidence="7">
    <location>
        <position position="187"/>
    </location>
    <ligand>
        <name>Zn(2+)</name>
        <dbReference type="ChEBI" id="CHEBI:29105"/>
        <label>3</label>
    </ligand>
</feature>
<dbReference type="InterPro" id="IPR036237">
    <property type="entry name" value="Xyl_isomerase-like_sf"/>
</dbReference>
<dbReference type="PANTHER" id="PTHR21445">
    <property type="entry name" value="ENDONUCLEASE IV ENDODEOXYRIBONUCLEASE IV"/>
    <property type="match status" value="1"/>
</dbReference>
<keyword evidence="6 7" id="KW-0234">DNA repair</keyword>
<feature type="binding site" evidence="7">
    <location>
        <position position="111"/>
    </location>
    <ligand>
        <name>Zn(2+)</name>
        <dbReference type="ChEBI" id="CHEBI:29105"/>
        <label>1</label>
    </ligand>
</feature>
<evidence type="ECO:0000259" key="8">
    <source>
        <dbReference type="Pfam" id="PF01261"/>
    </source>
</evidence>
<sequence length="288" mass="31496">MASQRQRIGIHLSTSGGTWTAVQRAVECGANCFQIFSSSPRTWRATPVSEEDAERMRSGRALHNIGPLAIHASYLINLCSQTAEVRSKSTATFRGEVDRALALGADFLVLHPGSWRGLTRDEALRHAAENIERALDGLPCQDSRLRILIENSAGSEFSMGGSLDQIADLVHLLDRCAPVDVCLDTCHLHVAGYDIVTPEGYLETVQNIEDSFGARRVKVWHCNDAKAPQGSKLDRHQHIGDGTIGPNAFRRILMDSRFAQCAFIAETPVDEPGDVLRNVATLRALAAE</sequence>
<comment type="catalytic activity">
    <reaction evidence="7">
        <text>Endonucleolytic cleavage to 5'-phosphooligonucleotide end-products.</text>
        <dbReference type="EC" id="3.1.21.2"/>
    </reaction>
</comment>
<comment type="function">
    <text evidence="7">Endonuclease IV plays a role in DNA repair. It cleaves phosphodiester bonds at apurinic or apyrimidinic (AP) sites, generating a 3'-hydroxyl group and a 5'-terminal sugar phosphate.</text>
</comment>
<evidence type="ECO:0000313" key="10">
    <source>
        <dbReference type="Proteomes" id="UP001634747"/>
    </source>
</evidence>
<dbReference type="PROSITE" id="PS00731">
    <property type="entry name" value="AP_NUCLEASE_F2_3"/>
    <property type="match status" value="1"/>
</dbReference>
<keyword evidence="5 7" id="KW-0862">Zinc</keyword>
<keyword evidence="3 7" id="KW-0227">DNA damage</keyword>
<dbReference type="SMART" id="SM00518">
    <property type="entry name" value="AP2Ec"/>
    <property type="match status" value="1"/>
</dbReference>
<dbReference type="EC" id="3.1.21.2" evidence="7"/>
<keyword evidence="7" id="KW-0540">Nuclease</keyword>
<comment type="cofactor">
    <cofactor evidence="7">
        <name>Zn(2+)</name>
        <dbReference type="ChEBI" id="CHEBI:29105"/>
    </cofactor>
    <text evidence="7">Binds 3 Zn(2+) ions.</text>
</comment>
<comment type="similarity">
    <text evidence="1 7">Belongs to the AP endonuclease 2 family.</text>
</comment>
<accession>A0ABW9KN98</accession>
<evidence type="ECO:0000256" key="2">
    <source>
        <dbReference type="ARBA" id="ARBA00022723"/>
    </source>
</evidence>
<dbReference type="HAMAP" id="MF_00152">
    <property type="entry name" value="Nfo"/>
    <property type="match status" value="1"/>
</dbReference>
<dbReference type="NCBIfam" id="TIGR00587">
    <property type="entry name" value="nfo"/>
    <property type="match status" value="1"/>
</dbReference>
<dbReference type="PROSITE" id="PS51432">
    <property type="entry name" value="AP_NUCLEASE_F2_4"/>
    <property type="match status" value="1"/>
</dbReference>
<name>A0ABW9KN98_9BACT</name>
<dbReference type="GO" id="GO:0008833">
    <property type="term" value="F:deoxyribonuclease IV (phage-T4-induced) activity"/>
    <property type="evidence" value="ECO:0007669"/>
    <property type="project" value="UniProtKB-EC"/>
</dbReference>
<protein>
    <recommendedName>
        <fullName evidence="7">Probable endonuclease 4</fullName>
        <ecNumber evidence="7">3.1.21.2</ecNumber>
    </recommendedName>
    <alternativeName>
        <fullName evidence="7">Endodeoxyribonuclease IV</fullName>
    </alternativeName>
    <alternativeName>
        <fullName evidence="7">Endonuclease IV</fullName>
    </alternativeName>
</protein>
<evidence type="ECO:0000256" key="4">
    <source>
        <dbReference type="ARBA" id="ARBA00022801"/>
    </source>
</evidence>
<dbReference type="PROSITE" id="PS00729">
    <property type="entry name" value="AP_NUCLEASE_F2_1"/>
    <property type="match status" value="1"/>
</dbReference>
<evidence type="ECO:0000256" key="3">
    <source>
        <dbReference type="ARBA" id="ARBA00022763"/>
    </source>
</evidence>
<dbReference type="SUPFAM" id="SSF51658">
    <property type="entry name" value="Xylose isomerase-like"/>
    <property type="match status" value="1"/>
</dbReference>
<feature type="binding site" evidence="7">
    <location>
        <position position="184"/>
    </location>
    <ligand>
        <name>Zn(2+)</name>
        <dbReference type="ChEBI" id="CHEBI:29105"/>
        <label>2</label>
    </ligand>
</feature>
<gene>
    <name evidence="7" type="primary">nfo</name>
    <name evidence="9" type="ORF">ACK2TP_12405</name>
</gene>
<reference evidence="9 10" key="1">
    <citation type="submission" date="2024-12" db="EMBL/GenBank/DDBJ databases">
        <authorList>
            <person name="Lee Y."/>
        </authorList>
    </citation>
    <scope>NUCLEOTIDE SEQUENCE [LARGE SCALE GENOMIC DNA]</scope>
    <source>
        <strain evidence="9 10">03SUJ4</strain>
    </source>
</reference>
<dbReference type="InterPro" id="IPR018246">
    <property type="entry name" value="AP_endonuc_F2_Zn_BS"/>
</dbReference>
<keyword evidence="2 7" id="KW-0479">Metal-binding</keyword>
<evidence type="ECO:0000256" key="5">
    <source>
        <dbReference type="ARBA" id="ARBA00022833"/>
    </source>
</evidence>
<dbReference type="Proteomes" id="UP001634747">
    <property type="component" value="Unassembled WGS sequence"/>
</dbReference>
<dbReference type="EMBL" id="JBJYXY010000001">
    <property type="protein sequence ID" value="MFN2976567.1"/>
    <property type="molecule type" value="Genomic_DNA"/>
</dbReference>
<keyword evidence="7" id="KW-0255">Endonuclease</keyword>
<evidence type="ECO:0000256" key="7">
    <source>
        <dbReference type="HAMAP-Rule" id="MF_00152"/>
    </source>
</evidence>